<evidence type="ECO:0000313" key="1">
    <source>
        <dbReference type="EMBL" id="MDR6945121.1"/>
    </source>
</evidence>
<keyword evidence="2" id="KW-1185">Reference proteome</keyword>
<dbReference type="SUPFAM" id="SSF49464">
    <property type="entry name" value="Carboxypeptidase regulatory domain-like"/>
    <property type="match status" value="1"/>
</dbReference>
<dbReference type="InterPro" id="IPR008969">
    <property type="entry name" value="CarboxyPept-like_regulatory"/>
</dbReference>
<comment type="caution">
    <text evidence="1">The sequence shown here is derived from an EMBL/GenBank/DDBJ whole genome shotgun (WGS) entry which is preliminary data.</text>
</comment>
<evidence type="ECO:0008006" key="3">
    <source>
        <dbReference type="Google" id="ProtNLM"/>
    </source>
</evidence>
<name>A0ABU1TJY0_9SPHI</name>
<protein>
    <recommendedName>
        <fullName evidence="3">CarboxypepD_reg-like domain-containing protein</fullName>
    </recommendedName>
</protein>
<dbReference type="Proteomes" id="UP001247620">
    <property type="component" value="Unassembled WGS sequence"/>
</dbReference>
<evidence type="ECO:0000313" key="2">
    <source>
        <dbReference type="Proteomes" id="UP001247620"/>
    </source>
</evidence>
<gene>
    <name evidence="1" type="ORF">J2W55_004989</name>
</gene>
<sequence>MTINLKSLTIILSLFMPVLFESTVFAQGNLMKEVSIGEIKQQRMGSVLDKIASKGDFYFAYNNKTIPADSIVSISGYRGTLFSLLDKLLGESYEFKEVPGYIVLRHAPGKLYITVEVDKDPGKQTVIKGYVKDVLTQKELTQASVYEKNLLISTLTDDRGYFELKLKNWNGSLLISVTKENYRDTSLYVLPVVNVDARHNNRKYKYYPDEGSENGVEHSRFARFFISSKQLIQGMNLGNFFASNPYQISLTPGLSSQGMYNSQVIDHFSLNLLGGYTAGIKGFEAAGLFNINRKNVSFFQVAGIFNVVGGSVSGFQAAGIYNHVLNNSTGVQIGGVLNKTNHFTGALQAAGVANIDEQASGLQIAGVINSVDNFNGGVQIAGVFNNVESFNGGVQIAGVFNAGQKSKGFQLAGLFNWSTEQSGAQFATLFNVSKKVKKFQFGLVNVADSSDYPIGIINFIKNGEKSFSLSTDETLLTHLDYRSGGRVLYGLIGAGYKFDNNTQAKYALNVGFGAHVVNSRRFSLNGEYVEQMITDLKKKFYQISSFRVLPGYKLNKLLVIYAGPTFNITSADVSDDAKINGWILNRHISNNKMTALNFGITGGLQFVW</sequence>
<proteinExistence type="predicted"/>
<dbReference type="RefSeq" id="WP_310102543.1">
    <property type="nucleotide sequence ID" value="NZ_JAVDUU010000005.1"/>
</dbReference>
<organism evidence="1 2">
    <name type="scientific">Mucilaginibacter pocheonensis</name>
    <dbReference type="NCBI Taxonomy" id="398050"/>
    <lineage>
        <taxon>Bacteria</taxon>
        <taxon>Pseudomonadati</taxon>
        <taxon>Bacteroidota</taxon>
        <taxon>Sphingobacteriia</taxon>
        <taxon>Sphingobacteriales</taxon>
        <taxon>Sphingobacteriaceae</taxon>
        <taxon>Mucilaginibacter</taxon>
    </lineage>
</organism>
<reference evidence="1 2" key="1">
    <citation type="submission" date="2023-07" db="EMBL/GenBank/DDBJ databases">
        <title>Sorghum-associated microbial communities from plants grown in Nebraska, USA.</title>
        <authorList>
            <person name="Schachtman D."/>
        </authorList>
    </citation>
    <scope>NUCLEOTIDE SEQUENCE [LARGE SCALE GENOMIC DNA]</scope>
    <source>
        <strain evidence="1 2">3262</strain>
    </source>
</reference>
<accession>A0ABU1TJY0</accession>
<dbReference type="EMBL" id="JAVDUU010000005">
    <property type="protein sequence ID" value="MDR6945121.1"/>
    <property type="molecule type" value="Genomic_DNA"/>
</dbReference>